<dbReference type="AlphaFoldDB" id="A0A1E3Q0J1"/>
<dbReference type="Gene3D" id="3.40.630.30">
    <property type="match status" value="1"/>
</dbReference>
<dbReference type="PANTHER" id="PTHR43138">
    <property type="entry name" value="ACETYLTRANSFERASE, GNAT FAMILY"/>
    <property type="match status" value="1"/>
</dbReference>
<feature type="domain" description="N-acetyltransferase" evidence="1">
    <location>
        <begin position="95"/>
        <end position="246"/>
    </location>
</feature>
<reference evidence="2 3" key="1">
    <citation type="journal article" date="2016" name="Proc. Natl. Acad. Sci. U.S.A.">
        <title>Comparative genomics of biotechnologically important yeasts.</title>
        <authorList>
            <person name="Riley R."/>
            <person name="Haridas S."/>
            <person name="Wolfe K.H."/>
            <person name="Lopes M.R."/>
            <person name="Hittinger C.T."/>
            <person name="Goeker M."/>
            <person name="Salamov A.A."/>
            <person name="Wisecaver J.H."/>
            <person name="Long T.M."/>
            <person name="Calvey C.H."/>
            <person name="Aerts A.L."/>
            <person name="Barry K.W."/>
            <person name="Choi C."/>
            <person name="Clum A."/>
            <person name="Coughlan A.Y."/>
            <person name="Deshpande S."/>
            <person name="Douglass A.P."/>
            <person name="Hanson S.J."/>
            <person name="Klenk H.-P."/>
            <person name="LaButti K.M."/>
            <person name="Lapidus A."/>
            <person name="Lindquist E.A."/>
            <person name="Lipzen A.M."/>
            <person name="Meier-Kolthoff J.P."/>
            <person name="Ohm R.A."/>
            <person name="Otillar R.P."/>
            <person name="Pangilinan J.L."/>
            <person name="Peng Y."/>
            <person name="Rokas A."/>
            <person name="Rosa C.A."/>
            <person name="Scheuner C."/>
            <person name="Sibirny A.A."/>
            <person name="Slot J.C."/>
            <person name="Stielow J.B."/>
            <person name="Sun H."/>
            <person name="Kurtzman C.P."/>
            <person name="Blackwell M."/>
            <person name="Grigoriev I.V."/>
            <person name="Jeffries T.W."/>
        </authorList>
    </citation>
    <scope>NUCLEOTIDE SEQUENCE [LARGE SCALE GENOMIC DNA]</scope>
    <source>
        <strain evidence="2 3">NRRL Y-11557</strain>
    </source>
</reference>
<sequence>MTESKHSVLEDIHTKVPLSTRVRAAVSSPILIPPAKVYLRDGRSATIYAFVRSEDEAEIEVCTSSTERGVIPAEHVDNVVRVLADLLNREIEGGQTYPQENPLTFDEFKTYWFAAFTAVMVLDSPSGSPETFTFEDSDDRVLGTFYTKPNYPGICGGICNGGFLVSEKARGQGVGKILGKQYVEWAPKLGYTGSIFNLVFETNIASQRIWDGLGFEKVGRVKKVAWVKGHEDKGPVDAIIYGMTFKTD</sequence>
<dbReference type="GO" id="GO:0005634">
    <property type="term" value="C:nucleus"/>
    <property type="evidence" value="ECO:0007669"/>
    <property type="project" value="TreeGrafter"/>
</dbReference>
<dbReference type="GO" id="GO:0016747">
    <property type="term" value="F:acyltransferase activity, transferring groups other than amino-acyl groups"/>
    <property type="evidence" value="ECO:0007669"/>
    <property type="project" value="InterPro"/>
</dbReference>
<dbReference type="CDD" id="cd04301">
    <property type="entry name" value="NAT_SF"/>
    <property type="match status" value="1"/>
</dbReference>
<dbReference type="EMBL" id="KV454298">
    <property type="protein sequence ID" value="ODQ71120.1"/>
    <property type="molecule type" value="Genomic_DNA"/>
</dbReference>
<dbReference type="InterPro" id="IPR000182">
    <property type="entry name" value="GNAT_dom"/>
</dbReference>
<evidence type="ECO:0000313" key="3">
    <source>
        <dbReference type="Proteomes" id="UP000094385"/>
    </source>
</evidence>
<gene>
    <name evidence="2" type="ORF">LIPSTDRAFT_112643</name>
</gene>
<dbReference type="PROSITE" id="PS51186">
    <property type="entry name" value="GNAT"/>
    <property type="match status" value="1"/>
</dbReference>
<keyword evidence="3" id="KW-1185">Reference proteome</keyword>
<protein>
    <recommendedName>
        <fullName evidence="1">N-acetyltransferase domain-containing protein</fullName>
    </recommendedName>
</protein>
<proteinExistence type="predicted"/>
<evidence type="ECO:0000259" key="1">
    <source>
        <dbReference type="PROSITE" id="PS51186"/>
    </source>
</evidence>
<accession>A0A1E3Q0J1</accession>
<dbReference type="PANTHER" id="PTHR43138:SF1">
    <property type="entry name" value="N-ACETYLTRANSFERASE ACA1"/>
    <property type="match status" value="1"/>
</dbReference>
<name>A0A1E3Q0J1_LIPST</name>
<evidence type="ECO:0000313" key="2">
    <source>
        <dbReference type="EMBL" id="ODQ71120.1"/>
    </source>
</evidence>
<dbReference type="OrthoDB" id="10264707at2759"/>
<dbReference type="Proteomes" id="UP000094385">
    <property type="component" value="Unassembled WGS sequence"/>
</dbReference>
<dbReference type="SUPFAM" id="SSF55729">
    <property type="entry name" value="Acyl-CoA N-acyltransferases (Nat)"/>
    <property type="match status" value="1"/>
</dbReference>
<dbReference type="InterPro" id="IPR016181">
    <property type="entry name" value="Acyl_CoA_acyltransferase"/>
</dbReference>
<dbReference type="STRING" id="675824.A0A1E3Q0J1"/>
<dbReference type="InterPro" id="IPR052742">
    <property type="entry name" value="Mito_N-acetyltransferase"/>
</dbReference>
<dbReference type="Pfam" id="PF00583">
    <property type="entry name" value="Acetyltransf_1"/>
    <property type="match status" value="1"/>
</dbReference>
<organism evidence="2 3">
    <name type="scientific">Lipomyces starkeyi NRRL Y-11557</name>
    <dbReference type="NCBI Taxonomy" id="675824"/>
    <lineage>
        <taxon>Eukaryota</taxon>
        <taxon>Fungi</taxon>
        <taxon>Dikarya</taxon>
        <taxon>Ascomycota</taxon>
        <taxon>Saccharomycotina</taxon>
        <taxon>Lipomycetes</taxon>
        <taxon>Lipomycetales</taxon>
        <taxon>Lipomycetaceae</taxon>
        <taxon>Lipomyces</taxon>
    </lineage>
</organism>